<name>A0ABR4A0A5_9LECA</name>
<evidence type="ECO:0000313" key="1">
    <source>
        <dbReference type="EMBL" id="KAL2037757.1"/>
    </source>
</evidence>
<dbReference type="EMBL" id="JBEFKJ010000037">
    <property type="protein sequence ID" value="KAL2037757.1"/>
    <property type="molecule type" value="Genomic_DNA"/>
</dbReference>
<keyword evidence="2" id="KW-1185">Reference proteome</keyword>
<sequence length="100" mass="11150">MWRNTFAKGCVTLSRLSHFTNRNIPVSVSDKQASRPAKASALSQLSELSDFSPSVRSHLLHQATELTSLTPLTPLADHWTDPSGTKYEAKLKTQARCYVY</sequence>
<comment type="caution">
    <text evidence="1">The sequence shown here is derived from an EMBL/GenBank/DDBJ whole genome shotgun (WGS) entry which is preliminary data.</text>
</comment>
<reference evidence="1 2" key="1">
    <citation type="submission" date="2024-09" db="EMBL/GenBank/DDBJ databases">
        <title>Rethinking Asexuality: The Enigmatic Case of Functional Sexual Genes in Lepraria (Stereocaulaceae).</title>
        <authorList>
            <person name="Doellman M."/>
            <person name="Sun Y."/>
            <person name="Barcenas-Pena A."/>
            <person name="Lumbsch H.T."/>
            <person name="Grewe F."/>
        </authorList>
    </citation>
    <scope>NUCLEOTIDE SEQUENCE [LARGE SCALE GENOMIC DNA]</scope>
    <source>
        <strain evidence="1 2">Mercado 3170</strain>
    </source>
</reference>
<organism evidence="1 2">
    <name type="scientific">Stereocaulon virgatum</name>
    <dbReference type="NCBI Taxonomy" id="373712"/>
    <lineage>
        <taxon>Eukaryota</taxon>
        <taxon>Fungi</taxon>
        <taxon>Dikarya</taxon>
        <taxon>Ascomycota</taxon>
        <taxon>Pezizomycotina</taxon>
        <taxon>Lecanoromycetes</taxon>
        <taxon>OSLEUM clade</taxon>
        <taxon>Lecanoromycetidae</taxon>
        <taxon>Lecanorales</taxon>
        <taxon>Lecanorineae</taxon>
        <taxon>Stereocaulaceae</taxon>
        <taxon>Stereocaulon</taxon>
    </lineage>
</organism>
<dbReference type="Proteomes" id="UP001590950">
    <property type="component" value="Unassembled WGS sequence"/>
</dbReference>
<proteinExistence type="predicted"/>
<evidence type="ECO:0000313" key="2">
    <source>
        <dbReference type="Proteomes" id="UP001590950"/>
    </source>
</evidence>
<protein>
    <submittedName>
        <fullName evidence="1">Uncharacterized protein</fullName>
    </submittedName>
</protein>
<accession>A0ABR4A0A5</accession>
<gene>
    <name evidence="1" type="ORF">N7G274_009482</name>
</gene>